<protein>
    <submittedName>
        <fullName evidence="4">PepSY domain-containing protein</fullName>
    </submittedName>
</protein>
<dbReference type="Proteomes" id="UP000606499">
    <property type="component" value="Unassembled WGS sequence"/>
</dbReference>
<keyword evidence="1" id="KW-0732">Signal</keyword>
<proteinExistence type="predicted"/>
<evidence type="ECO:0000313" key="5">
    <source>
        <dbReference type="Proteomes" id="UP000606499"/>
    </source>
</evidence>
<dbReference type="InterPro" id="IPR012854">
    <property type="entry name" value="Cu_amine_oxidase-like_N"/>
</dbReference>
<dbReference type="Gene3D" id="3.10.450.40">
    <property type="match status" value="2"/>
</dbReference>
<dbReference type="AlphaFoldDB" id="A0A923RVF0"/>
<evidence type="ECO:0000259" key="3">
    <source>
        <dbReference type="Pfam" id="PF07833"/>
    </source>
</evidence>
<feature type="domain" description="PepSY" evidence="2">
    <location>
        <begin position="292"/>
        <end position="351"/>
    </location>
</feature>
<dbReference type="Pfam" id="PF03413">
    <property type="entry name" value="PepSY"/>
    <property type="match status" value="2"/>
</dbReference>
<dbReference type="Pfam" id="PF07833">
    <property type="entry name" value="Cu_amine_oxidN1"/>
    <property type="match status" value="1"/>
</dbReference>
<comment type="caution">
    <text evidence="4">The sequence shown here is derived from an EMBL/GenBank/DDBJ whole genome shotgun (WGS) entry which is preliminary data.</text>
</comment>
<name>A0A923RVF0_9FIRM</name>
<accession>A0A923RVF0</accession>
<dbReference type="Gene3D" id="3.30.457.10">
    <property type="entry name" value="Copper amine oxidase-like, N-terminal domain"/>
    <property type="match status" value="1"/>
</dbReference>
<feature type="chain" id="PRO_5037687262" evidence="1">
    <location>
        <begin position="21"/>
        <end position="359"/>
    </location>
</feature>
<dbReference type="RefSeq" id="WP_107630615.1">
    <property type="nucleotide sequence ID" value="NZ_JACOPL010000004.1"/>
</dbReference>
<reference evidence="4" key="1">
    <citation type="submission" date="2020-08" db="EMBL/GenBank/DDBJ databases">
        <title>Genome public.</title>
        <authorList>
            <person name="Liu C."/>
            <person name="Sun Q."/>
        </authorList>
    </citation>
    <scope>NUCLEOTIDE SEQUENCE</scope>
    <source>
        <strain evidence="4">NSJ-28</strain>
    </source>
</reference>
<dbReference type="InterPro" id="IPR036582">
    <property type="entry name" value="Mao_N_sf"/>
</dbReference>
<dbReference type="SUPFAM" id="SSF55383">
    <property type="entry name" value="Copper amine oxidase, domain N"/>
    <property type="match status" value="1"/>
</dbReference>
<gene>
    <name evidence="4" type="ORF">H8S45_05225</name>
</gene>
<sequence>MKKLICTMTLAALLCGAASAANGSYTVSAELSPDITVKIDGVERIFYNAQGKEIHPISYAGTTYVPIRSIGELMDKNVNWDEATSTATIGGTRVTPDATGTPDRNAREQEISLRMEPGYTIVIDGVKRTFYDVNGKQVDPALYNGSIYLPIRAIGEIMGKTVSWNEATETVFLSGGSADGSVTDFDTSNPTKPTNPVNPTQPTGSVTLEQAKQTALDHAGKTASQVTFVKAYQDFDDGRWVYDVEFIVRSGSGYLEYDYEIDASTGKIISYDYDAEGYQPSGSGNSSAGVSISESTAKQTALNRVPGASASNIYKFKLDFDDGRWEYEGTIIYNQMEYEFTIDANTGSIVEWDVESIYD</sequence>
<dbReference type="InterPro" id="IPR025711">
    <property type="entry name" value="PepSY"/>
</dbReference>
<keyword evidence="5" id="KW-1185">Reference proteome</keyword>
<organism evidence="4 5">
    <name type="scientific">Agathobaculum faecis</name>
    <dbReference type="NCBI Taxonomy" id="2763013"/>
    <lineage>
        <taxon>Bacteria</taxon>
        <taxon>Bacillati</taxon>
        <taxon>Bacillota</taxon>
        <taxon>Clostridia</taxon>
        <taxon>Eubacteriales</taxon>
        <taxon>Butyricicoccaceae</taxon>
        <taxon>Agathobaculum</taxon>
    </lineage>
</organism>
<feature type="domain" description="Copper amine oxidase-like N-terminal" evidence="3">
    <location>
        <begin position="54"/>
        <end position="172"/>
    </location>
</feature>
<feature type="signal peptide" evidence="1">
    <location>
        <begin position="1"/>
        <end position="20"/>
    </location>
</feature>
<evidence type="ECO:0000313" key="4">
    <source>
        <dbReference type="EMBL" id="MBC5724858.1"/>
    </source>
</evidence>
<feature type="domain" description="PepSY" evidence="2">
    <location>
        <begin position="206"/>
        <end position="271"/>
    </location>
</feature>
<dbReference type="EMBL" id="JACOPL010000004">
    <property type="protein sequence ID" value="MBC5724858.1"/>
    <property type="molecule type" value="Genomic_DNA"/>
</dbReference>
<evidence type="ECO:0000256" key="1">
    <source>
        <dbReference type="SAM" id="SignalP"/>
    </source>
</evidence>
<evidence type="ECO:0000259" key="2">
    <source>
        <dbReference type="Pfam" id="PF03413"/>
    </source>
</evidence>